<gene>
    <name evidence="2" type="ORF">Ae201684_006985</name>
</gene>
<feature type="compositionally biased region" description="Basic and acidic residues" evidence="1">
    <location>
        <begin position="316"/>
        <end position="337"/>
    </location>
</feature>
<keyword evidence="3" id="KW-1185">Reference proteome</keyword>
<protein>
    <submittedName>
        <fullName evidence="2">Uncharacterized protein</fullName>
    </submittedName>
</protein>
<dbReference type="VEuPathDB" id="FungiDB:AeMF1_017768"/>
<evidence type="ECO:0000313" key="2">
    <source>
        <dbReference type="EMBL" id="KAF0736829.1"/>
    </source>
</evidence>
<sequence length="352" mass="39685">MKKVIYYEGFFQRVSSKLPEDVNYAAKKLLRRCYEYREAIREELQSSVAYVADAGRWAIGLEDWNTKMDKRMAQISELVVLANSLLAEYALTGEIGAKGAVDDLSAYVNVITSTIVLQEEALFHDSLKGNKSISPLHSQYRSTAVPTAVSVETIPGDISEPTTIVLHPEDVELDMPAPEDEDRLNPFNIDPKTPLVKTQRTEPMAIPTKELPRSSDVSDESSRSLTSSFPSDYCHLDGDELQDMTSFSTTAPRKERLAKPRTEKKPFDNAVYDLTVSFDFQKERASNPFMAKPYTERRNSLGEHSSIDEEGTGSIHENDEFNRFPHPPTQREEEARYPDSANISYAEGVDER</sequence>
<accession>A0A6G0X9Q1</accession>
<evidence type="ECO:0000313" key="3">
    <source>
        <dbReference type="Proteomes" id="UP000481153"/>
    </source>
</evidence>
<dbReference type="AlphaFoldDB" id="A0A6G0X9Q1"/>
<proteinExistence type="predicted"/>
<organism evidence="2 3">
    <name type="scientific">Aphanomyces euteiches</name>
    <dbReference type="NCBI Taxonomy" id="100861"/>
    <lineage>
        <taxon>Eukaryota</taxon>
        <taxon>Sar</taxon>
        <taxon>Stramenopiles</taxon>
        <taxon>Oomycota</taxon>
        <taxon>Saprolegniomycetes</taxon>
        <taxon>Saprolegniales</taxon>
        <taxon>Verrucalvaceae</taxon>
        <taxon>Aphanomyces</taxon>
    </lineage>
</organism>
<feature type="compositionally biased region" description="Basic and acidic residues" evidence="1">
    <location>
        <begin position="294"/>
        <end position="307"/>
    </location>
</feature>
<feature type="region of interest" description="Disordered" evidence="1">
    <location>
        <begin position="289"/>
        <end position="352"/>
    </location>
</feature>
<dbReference type="EMBL" id="VJMJ01000087">
    <property type="protein sequence ID" value="KAF0736829.1"/>
    <property type="molecule type" value="Genomic_DNA"/>
</dbReference>
<reference evidence="2 3" key="1">
    <citation type="submission" date="2019-07" db="EMBL/GenBank/DDBJ databases">
        <title>Genomics analysis of Aphanomyces spp. identifies a new class of oomycete effector associated with host adaptation.</title>
        <authorList>
            <person name="Gaulin E."/>
        </authorList>
    </citation>
    <scope>NUCLEOTIDE SEQUENCE [LARGE SCALE GENOMIC DNA]</scope>
    <source>
        <strain evidence="2 3">ATCC 201684</strain>
    </source>
</reference>
<comment type="caution">
    <text evidence="2">The sequence shown here is derived from an EMBL/GenBank/DDBJ whole genome shotgun (WGS) entry which is preliminary data.</text>
</comment>
<evidence type="ECO:0000256" key="1">
    <source>
        <dbReference type="SAM" id="MobiDB-lite"/>
    </source>
</evidence>
<name>A0A6G0X9Q1_9STRA</name>
<dbReference type="Proteomes" id="UP000481153">
    <property type="component" value="Unassembled WGS sequence"/>
</dbReference>
<feature type="region of interest" description="Disordered" evidence="1">
    <location>
        <begin position="178"/>
        <end position="232"/>
    </location>
</feature>